<proteinExistence type="predicted"/>
<feature type="signal peptide" evidence="3">
    <location>
        <begin position="1"/>
        <end position="21"/>
    </location>
</feature>
<feature type="transmembrane region" description="Helical" evidence="2">
    <location>
        <begin position="1170"/>
        <end position="1203"/>
    </location>
</feature>
<comment type="caution">
    <text evidence="4">The sequence shown here is derived from an EMBL/GenBank/DDBJ whole genome shotgun (WGS) entry which is preliminary data.</text>
</comment>
<dbReference type="Pfam" id="PF16944">
    <property type="entry name" value="KCH"/>
    <property type="match status" value="1"/>
</dbReference>
<keyword evidence="2" id="KW-1133">Transmembrane helix</keyword>
<feature type="transmembrane region" description="Helical" evidence="2">
    <location>
        <begin position="724"/>
        <end position="744"/>
    </location>
</feature>
<feature type="transmembrane region" description="Helical" evidence="2">
    <location>
        <begin position="1027"/>
        <end position="1045"/>
    </location>
</feature>
<feature type="transmembrane region" description="Helical" evidence="2">
    <location>
        <begin position="1580"/>
        <end position="1598"/>
    </location>
</feature>
<feature type="region of interest" description="Disordered" evidence="1">
    <location>
        <begin position="1378"/>
        <end position="1470"/>
    </location>
</feature>
<evidence type="ECO:0000313" key="4">
    <source>
        <dbReference type="EMBL" id="TKA81883.1"/>
    </source>
</evidence>
<feature type="chain" id="PRO_5020569452" description="Apple domain-containing protein" evidence="3">
    <location>
        <begin position="22"/>
        <end position="1880"/>
    </location>
</feature>
<feature type="compositionally biased region" description="Low complexity" evidence="1">
    <location>
        <begin position="1844"/>
        <end position="1861"/>
    </location>
</feature>
<feature type="region of interest" description="Disordered" evidence="1">
    <location>
        <begin position="1238"/>
        <end position="1264"/>
    </location>
</feature>
<gene>
    <name evidence="4" type="ORF">B0A49_00369</name>
</gene>
<feature type="compositionally biased region" description="Low complexity" evidence="1">
    <location>
        <begin position="1355"/>
        <end position="1369"/>
    </location>
</feature>
<dbReference type="GO" id="GO:0015079">
    <property type="term" value="F:potassium ion transmembrane transporter activity"/>
    <property type="evidence" value="ECO:0007669"/>
    <property type="project" value="InterPro"/>
</dbReference>
<feature type="compositionally biased region" description="Low complexity" evidence="1">
    <location>
        <begin position="516"/>
        <end position="541"/>
    </location>
</feature>
<feature type="non-terminal residue" evidence="4">
    <location>
        <position position="1880"/>
    </location>
</feature>
<feature type="transmembrane region" description="Helical" evidence="2">
    <location>
        <begin position="982"/>
        <end position="1007"/>
    </location>
</feature>
<feature type="region of interest" description="Disordered" evidence="1">
    <location>
        <begin position="1762"/>
        <end position="1790"/>
    </location>
</feature>
<keyword evidence="2" id="KW-0812">Transmembrane</keyword>
<dbReference type="InterPro" id="IPR031606">
    <property type="entry name" value="Kch1/2"/>
</dbReference>
<dbReference type="PANTHER" id="PTHR36424">
    <property type="entry name" value="PHEROMONE-REGULATED MEMBRANE PROTEIN 6"/>
    <property type="match status" value="1"/>
</dbReference>
<evidence type="ECO:0000313" key="5">
    <source>
        <dbReference type="Proteomes" id="UP000308768"/>
    </source>
</evidence>
<dbReference type="PANTHER" id="PTHR36424:SF1">
    <property type="entry name" value="LOW AFFINITY K(+) TRANSPORTER 1-RELATED"/>
    <property type="match status" value="1"/>
</dbReference>
<feature type="transmembrane region" description="Helical" evidence="2">
    <location>
        <begin position="1489"/>
        <end position="1507"/>
    </location>
</feature>
<keyword evidence="3" id="KW-0732">Signal</keyword>
<name>A0A4U0Y1G4_9PEZI</name>
<feature type="compositionally biased region" description="Acidic residues" evidence="1">
    <location>
        <begin position="1631"/>
        <end position="1646"/>
    </location>
</feature>
<sequence>MRFTLFCTAAALLSLSHPTQARVTNLLRERQPADVDSRQSGLLGHLKQLFQRHPADLEERQQCIYDDTYNVLYNLNETGTSFCSQYISVPPYTMTVDYTPIVTSVTILETRTSTATNLVRYTPLATVTATSTTYLAKAKRAPLPTAKAVYKRDSQAAKVQMFVRQAMATNSTAMADPAFSSSLSSACSCLDIPQTTVTATYTNQPQVKVESGRINTVATVNVTTKAAAVTTTVTVVKAFVSSSVPLAFASVPPIPANVTAISASATASPTTTVVGTSMPTMAAVNSYVCPDDDNRIVSTLYDQERYDFLVLCNTAIADSVNGTTVNLIVSGLSYSTLTECVAACVKADNGFSDVVCQGVSWIEHPNGNDCFLKTSAADYTAAPGVDSAILQRIAIAVDNATATGVAFVKASAAATATVDTSSSLSAILANSTSSMPIITPASVMTGNRAGVAGSTYYVSGTAYSTNSAYSTYFSSNGSWYYSYYTTFSTAWASTTVDSSAQTTSASSVVYYNSSTSTTDNSTSAGASGNSTSGADNAAGSGSSSGSGVGAGAGAGAGATGFGNGTSYSEVSNRTYTTDEGNGLTNITTVVTNTTTYYTGYQTTTTTTTTTLIQNSSGSAAGSGAGAGAGAGGIGNGSTITNTTTTNTTSSYVPSTTTITTNTTTTNSTIALGNGGGANGGGAGGAGSSGNVTTTSPTNTTTINTTVVFHLGLVSFVHWDRLPSLLSYIQSIVIAGSVTGLYGPYTKRERHWYLRVPYAVNELHGNSSIKLVRSQLHRRSPYRTTVLSLTKLPIVEHLRSAILQYVIRTLRSAYCGIDIPRHIRLPNPIHEYDHNHAGAFFQHADVHRQCNDSHILTHRYQRSAFRGTGYSHRMNATTSFMPTMPTSASPIMASANSTTTPSPSSFLFPNTTTAISTCITSSIIATTTIFQTETVYGCYGNCPPHYGGYGGDREEGKVLEEQKWDYITLSDFKSTSCWEGFSYGWLWFMAIVSIAVYGADTFTAVNLLVFNKWSSQIQPAIKFDVSKWIFAVCIILSWALCAYEWFRAIRVVRRGGVAESFLDPLAVTLQSIRMGTNGRGWRRFLVFSELTKSRKGADYVALFTYFEFKGAIRIIFAEGPRQAVNAMTLYAVMQADLVPVGKHAATQGHTAVVQFFINVGILADTNKEQAVILFTMLFTLTVWVFSALCLIIAALCYISFLWHYIPSSDERLSVYCRRKADSRLEKIISVKVKKALERQDAKRRREEQRALKNGEGNIPLSKKPTLPVLPTTPVLNDDKLPDFALLRKDAGTTFASYNSSNDSLDNQPVPHSFVDSKDAMLPRMVRQDNQAILPPYSAQASIHNAVERRPVMPFRSGTTSSGFSTGSYSSNAPLLNEASGVGYSKPMPMRSITGSSSGSQQSFLPPSRQNSGFSALEGRGPLPPSALTARQDEYGRPMGPPSRQNTQDSFTRTMDPLTPREDSKSSHDLELRPEPFSLPAFPPSSVPRSIMELGLLILNAIVGVFFCIACEERKTPGGALLANVVFGVTFIWYVDFRIFLLSDAYLNLLDLLTLARPVPHRVANSAAVSALQTLRNLVDSYVGFLLGLAFFAALLSWVVSTDKTNYRGRFEAPWFREDGSLPGVIARYPASEVDDSEDEAEEEDVDSDRELGSSAGGATTSDTSRPAAVISGGSIGDLGHPRMSGRTCDQLDADRKGERSNEATASRKGSHRESSSAADAAFEEMNYHFIERLCAIRDSEAALVASRERESKRTWALYRERLRQRRGASSSVASAQQAHTASREPQGVKTSGAVASTTLGREDKTVQQVQETVTSPAPLAACPVGDPVTVNSVDTEGGRSSTNDAVSAAAVPVSAPSQSMSSTGPPRINFQLLQQRRDAEM</sequence>
<feature type="region of interest" description="Disordered" evidence="1">
    <location>
        <begin position="516"/>
        <end position="546"/>
    </location>
</feature>
<feature type="compositionally biased region" description="Polar residues" evidence="1">
    <location>
        <begin position="1441"/>
        <end position="1451"/>
    </location>
</feature>
<feature type="compositionally biased region" description="Basic and acidic residues" evidence="1">
    <location>
        <begin position="1457"/>
        <end position="1470"/>
    </location>
</feature>
<keyword evidence="5" id="KW-1185">Reference proteome</keyword>
<feature type="region of interest" description="Disordered" evidence="1">
    <location>
        <begin position="1816"/>
        <end position="1867"/>
    </location>
</feature>
<dbReference type="GO" id="GO:0005886">
    <property type="term" value="C:plasma membrane"/>
    <property type="evidence" value="ECO:0007669"/>
    <property type="project" value="InterPro"/>
</dbReference>
<protein>
    <recommendedName>
        <fullName evidence="6">Apple domain-containing protein</fullName>
    </recommendedName>
</protein>
<feature type="compositionally biased region" description="Polar residues" evidence="1">
    <location>
        <begin position="1402"/>
        <end position="1412"/>
    </location>
</feature>
<dbReference type="Proteomes" id="UP000308768">
    <property type="component" value="Unassembled WGS sequence"/>
</dbReference>
<feature type="transmembrane region" description="Helical" evidence="2">
    <location>
        <begin position="1519"/>
        <end position="1539"/>
    </location>
</feature>
<organism evidence="4 5">
    <name type="scientific">Cryomyces minteri</name>
    <dbReference type="NCBI Taxonomy" id="331657"/>
    <lineage>
        <taxon>Eukaryota</taxon>
        <taxon>Fungi</taxon>
        <taxon>Dikarya</taxon>
        <taxon>Ascomycota</taxon>
        <taxon>Pezizomycotina</taxon>
        <taxon>Dothideomycetes</taxon>
        <taxon>Dothideomycetes incertae sedis</taxon>
        <taxon>Cryomyces</taxon>
    </lineage>
</organism>
<feature type="compositionally biased region" description="Low complexity" evidence="1">
    <location>
        <begin position="1766"/>
        <end position="1779"/>
    </location>
</feature>
<reference evidence="4 5" key="1">
    <citation type="submission" date="2017-03" db="EMBL/GenBank/DDBJ databases">
        <title>Genomes of endolithic fungi from Antarctica.</title>
        <authorList>
            <person name="Coleine C."/>
            <person name="Masonjones S."/>
            <person name="Stajich J.E."/>
        </authorList>
    </citation>
    <scope>NUCLEOTIDE SEQUENCE [LARGE SCALE GENOMIC DNA]</scope>
    <source>
        <strain evidence="4 5">CCFEE 5187</strain>
    </source>
</reference>
<feature type="compositionally biased region" description="Low complexity" evidence="1">
    <location>
        <begin position="1651"/>
        <end position="1663"/>
    </location>
</feature>
<feature type="compositionally biased region" description="Basic and acidic residues" evidence="1">
    <location>
        <begin position="1691"/>
        <end position="1700"/>
    </location>
</feature>
<dbReference type="OrthoDB" id="436496at2759"/>
<accession>A0A4U0Y1G4</accession>
<feature type="compositionally biased region" description="Polar residues" evidence="1">
    <location>
        <begin position="1828"/>
        <end position="1843"/>
    </location>
</feature>
<evidence type="ECO:0000256" key="3">
    <source>
        <dbReference type="SAM" id="SignalP"/>
    </source>
</evidence>
<dbReference type="EMBL" id="NAJN01000012">
    <property type="protein sequence ID" value="TKA81883.1"/>
    <property type="molecule type" value="Genomic_DNA"/>
</dbReference>
<evidence type="ECO:0000256" key="1">
    <source>
        <dbReference type="SAM" id="MobiDB-lite"/>
    </source>
</evidence>
<feature type="compositionally biased region" description="Basic and acidic residues" evidence="1">
    <location>
        <begin position="1238"/>
        <end position="1251"/>
    </location>
</feature>
<dbReference type="STRING" id="331657.A0A4U0Y1G4"/>
<keyword evidence="2" id="KW-0472">Membrane</keyword>
<evidence type="ECO:0000256" key="2">
    <source>
        <dbReference type="SAM" id="Phobius"/>
    </source>
</evidence>
<evidence type="ECO:0008006" key="6">
    <source>
        <dbReference type="Google" id="ProtNLM"/>
    </source>
</evidence>
<feature type="region of interest" description="Disordered" evidence="1">
    <location>
        <begin position="1627"/>
        <end position="1716"/>
    </location>
</feature>
<feature type="region of interest" description="Disordered" evidence="1">
    <location>
        <begin position="1351"/>
        <end position="1370"/>
    </location>
</feature>